<accession>A0AAU9E3W0</accession>
<dbReference type="EMBL" id="AP028654">
    <property type="protein sequence ID" value="BEP27928.1"/>
    <property type="molecule type" value="Genomic_DNA"/>
</dbReference>
<gene>
    <name evidence="6" type="ORF">HLPR_02590</name>
</gene>
<dbReference type="InterPro" id="IPR027417">
    <property type="entry name" value="P-loop_NTPase"/>
</dbReference>
<dbReference type="Pfam" id="PF00005">
    <property type="entry name" value="ABC_tran"/>
    <property type="match status" value="2"/>
</dbReference>
<dbReference type="PROSITE" id="PS00211">
    <property type="entry name" value="ABC_TRANSPORTER_1"/>
    <property type="match status" value="1"/>
</dbReference>
<dbReference type="InterPro" id="IPR003593">
    <property type="entry name" value="AAA+_ATPase"/>
</dbReference>
<dbReference type="Proteomes" id="UP001321786">
    <property type="component" value="Chromosome"/>
</dbReference>
<evidence type="ECO:0000313" key="6">
    <source>
        <dbReference type="EMBL" id="BEP27928.1"/>
    </source>
</evidence>
<dbReference type="InterPro" id="IPR037118">
    <property type="entry name" value="Val-tRNA_synth_C_sf"/>
</dbReference>
<dbReference type="InterPro" id="IPR051309">
    <property type="entry name" value="ABCF_ATPase"/>
</dbReference>
<dbReference type="Gene3D" id="1.10.287.380">
    <property type="entry name" value="Valyl-tRNA synthetase, C-terminal domain"/>
    <property type="match status" value="1"/>
</dbReference>
<dbReference type="Gene3D" id="3.40.50.300">
    <property type="entry name" value="P-loop containing nucleotide triphosphate hydrolases"/>
    <property type="match status" value="2"/>
</dbReference>
<dbReference type="PANTHER" id="PTHR42855:SF2">
    <property type="entry name" value="DRUG RESISTANCE ABC TRANSPORTER,ATP-BINDING PROTEIN"/>
    <property type="match status" value="1"/>
</dbReference>
<feature type="domain" description="ABC transporter" evidence="5">
    <location>
        <begin position="332"/>
        <end position="545"/>
    </location>
</feature>
<keyword evidence="3 6" id="KW-0067">ATP-binding</keyword>
<dbReference type="InterPro" id="IPR032524">
    <property type="entry name" value="ABC_tran_C"/>
</dbReference>
<dbReference type="KEGG" id="hprf:HLPR_02590"/>
<feature type="coiled-coil region" evidence="4">
    <location>
        <begin position="554"/>
        <end position="598"/>
    </location>
</feature>
<organism evidence="6 7">
    <name type="scientific">Helicovermis profundi</name>
    <dbReference type="NCBI Taxonomy" id="3065157"/>
    <lineage>
        <taxon>Bacteria</taxon>
        <taxon>Bacillati</taxon>
        <taxon>Bacillota</taxon>
        <taxon>Clostridia</taxon>
        <taxon>Helicovermis</taxon>
    </lineage>
</organism>
<keyword evidence="1" id="KW-0677">Repeat</keyword>
<evidence type="ECO:0000256" key="1">
    <source>
        <dbReference type="ARBA" id="ARBA00022737"/>
    </source>
</evidence>
<dbReference type="FunFam" id="3.40.50.300:FF:000011">
    <property type="entry name" value="Putative ABC transporter ATP-binding component"/>
    <property type="match status" value="1"/>
</dbReference>
<dbReference type="Pfam" id="PF16326">
    <property type="entry name" value="ABC_tran_CTD"/>
    <property type="match status" value="1"/>
</dbReference>
<dbReference type="PROSITE" id="PS50893">
    <property type="entry name" value="ABC_TRANSPORTER_2"/>
    <property type="match status" value="2"/>
</dbReference>
<dbReference type="GO" id="GO:0005524">
    <property type="term" value="F:ATP binding"/>
    <property type="evidence" value="ECO:0007669"/>
    <property type="project" value="UniProtKB-KW"/>
</dbReference>
<reference evidence="6 7" key="1">
    <citation type="submission" date="2023-08" db="EMBL/GenBank/DDBJ databases">
        <title>Helicovermis profunda gen. nov., sp. nov., a novel mesophilic, fermentative bacterium within the Bacillota from a deep-sea hydrothermal vent chimney.</title>
        <authorList>
            <person name="Miyazaki U."/>
            <person name="Mizutani D."/>
            <person name="Hashimoto Y."/>
            <person name="Tame A."/>
            <person name="Sawayama S."/>
            <person name="Miyazaki J."/>
            <person name="Takai K."/>
            <person name="Nakagawa S."/>
        </authorList>
    </citation>
    <scope>NUCLEOTIDE SEQUENCE [LARGE SCALE GENOMIC DNA]</scope>
    <source>
        <strain evidence="6 7">S502</strain>
    </source>
</reference>
<name>A0AAU9E3W0_9FIRM</name>
<dbReference type="AlphaFoldDB" id="A0AAU9E3W0"/>
<evidence type="ECO:0000259" key="5">
    <source>
        <dbReference type="PROSITE" id="PS50893"/>
    </source>
</evidence>
<dbReference type="Pfam" id="PF12848">
    <property type="entry name" value="ABC_tran_Xtn"/>
    <property type="match status" value="1"/>
</dbReference>
<dbReference type="GO" id="GO:0003677">
    <property type="term" value="F:DNA binding"/>
    <property type="evidence" value="ECO:0007669"/>
    <property type="project" value="InterPro"/>
</dbReference>
<evidence type="ECO:0000313" key="7">
    <source>
        <dbReference type="Proteomes" id="UP001321786"/>
    </source>
</evidence>
<dbReference type="InterPro" id="IPR032781">
    <property type="entry name" value="ABC_tran_Xtn"/>
</dbReference>
<dbReference type="InterPro" id="IPR017871">
    <property type="entry name" value="ABC_transporter-like_CS"/>
</dbReference>
<proteinExistence type="predicted"/>
<keyword evidence="4" id="KW-0175">Coiled coil</keyword>
<evidence type="ECO:0000256" key="4">
    <source>
        <dbReference type="SAM" id="Coils"/>
    </source>
</evidence>
<dbReference type="GO" id="GO:0016887">
    <property type="term" value="F:ATP hydrolysis activity"/>
    <property type="evidence" value="ECO:0007669"/>
    <property type="project" value="InterPro"/>
</dbReference>
<protein>
    <submittedName>
        <fullName evidence="6">ABC-F family ATP-binding cassette domain-containing protein</fullName>
    </submittedName>
</protein>
<keyword evidence="7" id="KW-1185">Reference proteome</keyword>
<evidence type="ECO:0000256" key="3">
    <source>
        <dbReference type="ARBA" id="ARBA00022840"/>
    </source>
</evidence>
<dbReference type="SMART" id="SM00382">
    <property type="entry name" value="AAA"/>
    <property type="match status" value="2"/>
</dbReference>
<dbReference type="InterPro" id="IPR003439">
    <property type="entry name" value="ABC_transporter-like_ATP-bd"/>
</dbReference>
<dbReference type="SUPFAM" id="SSF52540">
    <property type="entry name" value="P-loop containing nucleoside triphosphate hydrolases"/>
    <property type="match status" value="2"/>
</dbReference>
<evidence type="ECO:0000256" key="2">
    <source>
        <dbReference type="ARBA" id="ARBA00022741"/>
    </source>
</evidence>
<dbReference type="PANTHER" id="PTHR42855">
    <property type="entry name" value="ABC TRANSPORTER ATP-BINDING SUBUNIT"/>
    <property type="match status" value="1"/>
</dbReference>
<sequence>MVSISCSKLTKNFGTIPVLKDISFSINEGDKVGLIGNNGAGKTTLFKILINKLSYDSGDIFYNKNLTVGYLEQELKFSINDTLYEYCKSTFKEILAIAEKISKLEHTISEYGQKNLDPPKDVFETYSNLVDEFTLKEGYSYESKIKGVLRGIGFNDEDFFRNANELSGGQKSKLNLAKLLLSSPDILLLDEPTNHLDIESVTWLENFISKYKGTVILISHDRFFLNQVVTKIFELENKSLLEHEGSYSEFIRFKKELYITKLREFEKQDKDIKKQEEIIRRFKGHGTEKLAKRARSREKQLEKIELVEKPTIINEKTKLNLVSTTDSGYDVLKVKELSKSFGEKQIFNSVTFDVYKGDKIGIIGANGVGKTTLFKILTNSLTSSDGEISIGHNVTCGYYDQEQLNLNEKNNLIEEISDLKPMFSVTQIRTLLGSFLFKNDDVFKKISNLSGGEKGRISLLKLMLNNSNFLLLDEPTNHLDISSKEALESAILNYNATVLTISHDRYFLNKVCTKILELTNNGINLFLGNYDYYLEKKKEENNFQENPIVETKTKTQIKEERKREKEKLKEESKLKNKLKAIENDILITENLIKDLESELCDEKIFSNHELSYKLSKEVEDKRQHLNILYEEWESLV</sequence>
<dbReference type="FunFam" id="3.40.50.300:FF:000309">
    <property type="entry name" value="ABC transporter ATP-binding protein"/>
    <property type="match status" value="1"/>
</dbReference>
<keyword evidence="2" id="KW-0547">Nucleotide-binding</keyword>
<dbReference type="RefSeq" id="WP_338536286.1">
    <property type="nucleotide sequence ID" value="NZ_AP028654.1"/>
</dbReference>
<feature type="domain" description="ABC transporter" evidence="5">
    <location>
        <begin position="4"/>
        <end position="262"/>
    </location>
</feature>
<dbReference type="CDD" id="cd03221">
    <property type="entry name" value="ABCF_EF-3"/>
    <property type="match status" value="2"/>
</dbReference>
<dbReference type="NCBIfam" id="NF000355">
    <property type="entry name" value="ribo_prot_ABC_F"/>
    <property type="match status" value="1"/>
</dbReference>